<protein>
    <recommendedName>
        <fullName evidence="3">DUF559 domain-containing protein</fullName>
    </recommendedName>
</protein>
<comment type="caution">
    <text evidence="1">The sequence shown here is derived from an EMBL/GenBank/DDBJ whole genome shotgun (WGS) entry which is preliminary data.</text>
</comment>
<sequence>MVLYQQRPAPFPPEPLVVPTAETGRRASQLLGSPGVQRLARGLWVLRDEPLTAVERAVLLQRHLCRPESGLLVSGLHGLELLRLPVGGSEAWVQEVLARPHQSRGPRQGAFSASSLNAANHCVELLWTGHRAQSKQEGVRIAMSHGLPSLVGPWGSRVAHPLEMLSRMSAVLSPWRITACLDALLSTRFVIPGTSRPVQFTRDQLEESLDRLPPAARGVIRLRRAWRDARSPCWSAAETLTRLIIARHDLPEPSLNHQVTIAGRTFFLDLAWPGARTAVEYNGGVHAREVSQYRDEMYRLSLLRDAGWDVSVLTWDDLHSPTRRMTWLSRVQRGLGRPHRAL</sequence>
<proteinExistence type="predicted"/>
<reference evidence="1 2" key="1">
    <citation type="submission" date="2019-03" db="EMBL/GenBank/DDBJ databases">
        <title>Genome Sequencing and Assembly of Various Microbes Isolated from Alder Root Nodule.</title>
        <authorList>
            <person name="Swanson E."/>
            <person name="Sevigny J.L."/>
            <person name="Pesce C."/>
            <person name="Davis I."/>
            <person name="Kleiner V."/>
            <person name="Tisa L."/>
        </authorList>
    </citation>
    <scope>NUCLEOTIDE SEQUENCE [LARGE SCALE GENOMIC DNA]</scope>
    <source>
        <strain evidence="1 2">4R-31</strain>
    </source>
</reference>
<keyword evidence="2" id="KW-1185">Reference proteome</keyword>
<dbReference type="AlphaFoldDB" id="A0AAX2SBJ1"/>
<dbReference type="SUPFAM" id="SSF52980">
    <property type="entry name" value="Restriction endonuclease-like"/>
    <property type="match status" value="1"/>
</dbReference>
<organism evidence="1 2">
    <name type="scientific">Kocuria rhizophila</name>
    <dbReference type="NCBI Taxonomy" id="72000"/>
    <lineage>
        <taxon>Bacteria</taxon>
        <taxon>Bacillati</taxon>
        <taxon>Actinomycetota</taxon>
        <taxon>Actinomycetes</taxon>
        <taxon>Micrococcales</taxon>
        <taxon>Micrococcaceae</taxon>
        <taxon>Kocuria</taxon>
    </lineage>
</organism>
<dbReference type="EMBL" id="SPNK01000015">
    <property type="protein sequence ID" value="TFH99317.1"/>
    <property type="molecule type" value="Genomic_DNA"/>
</dbReference>
<gene>
    <name evidence="1" type="ORF">E4P33_10765</name>
</gene>
<evidence type="ECO:0000313" key="2">
    <source>
        <dbReference type="Proteomes" id="UP000298017"/>
    </source>
</evidence>
<evidence type="ECO:0008006" key="3">
    <source>
        <dbReference type="Google" id="ProtNLM"/>
    </source>
</evidence>
<name>A0AAX2SBJ1_KOCRH</name>
<accession>A0AAX2SBJ1</accession>
<evidence type="ECO:0000313" key="1">
    <source>
        <dbReference type="EMBL" id="TFH99317.1"/>
    </source>
</evidence>
<dbReference type="InterPro" id="IPR011335">
    <property type="entry name" value="Restrct_endonuc-II-like"/>
</dbReference>
<dbReference type="Proteomes" id="UP000298017">
    <property type="component" value="Unassembled WGS sequence"/>
</dbReference>